<name>A0A7K5LC48_VIRAL</name>
<keyword evidence="12" id="KW-0137">Centromere</keyword>
<keyword evidence="5" id="KW-0963">Cytoplasm</keyword>
<evidence type="ECO:0000256" key="9">
    <source>
        <dbReference type="ARBA" id="ARBA00022838"/>
    </source>
</evidence>
<dbReference type="Proteomes" id="UP000589495">
    <property type="component" value="Unassembled WGS sequence"/>
</dbReference>
<evidence type="ECO:0000256" key="6">
    <source>
        <dbReference type="ARBA" id="ARBA00022618"/>
    </source>
</evidence>
<evidence type="ECO:0000313" key="16">
    <source>
        <dbReference type="Proteomes" id="UP000589495"/>
    </source>
</evidence>
<dbReference type="GO" id="GO:0005876">
    <property type="term" value="C:spindle microtubule"/>
    <property type="evidence" value="ECO:0007669"/>
    <property type="project" value="InterPro"/>
</dbReference>
<evidence type="ECO:0000256" key="11">
    <source>
        <dbReference type="ARBA" id="ARBA00023306"/>
    </source>
</evidence>
<feature type="domain" description="Ska2 N-terminal" evidence="14">
    <location>
        <begin position="1"/>
        <end position="88"/>
    </location>
</feature>
<dbReference type="PANTHER" id="PTHR32017">
    <property type="entry name" value="SPINDLE AND KINETOCHORE-ASSOCIATED PROTEIN 2"/>
    <property type="match status" value="1"/>
</dbReference>
<dbReference type="GO" id="GO:0008017">
    <property type="term" value="F:microtubule binding"/>
    <property type="evidence" value="ECO:0007669"/>
    <property type="project" value="InterPro"/>
</dbReference>
<organism evidence="15 16">
    <name type="scientific">Vireo altiloquus</name>
    <name type="common">Black-whiskered vireo</name>
    <name type="synonym">Muscicapa altiloqua</name>
    <dbReference type="NCBI Taxonomy" id="34956"/>
    <lineage>
        <taxon>Eukaryota</taxon>
        <taxon>Metazoa</taxon>
        <taxon>Chordata</taxon>
        <taxon>Craniata</taxon>
        <taxon>Vertebrata</taxon>
        <taxon>Euteleostomi</taxon>
        <taxon>Archelosauria</taxon>
        <taxon>Archosauria</taxon>
        <taxon>Dinosauria</taxon>
        <taxon>Saurischia</taxon>
        <taxon>Theropoda</taxon>
        <taxon>Coelurosauria</taxon>
        <taxon>Aves</taxon>
        <taxon>Neognathae</taxon>
        <taxon>Neoaves</taxon>
        <taxon>Telluraves</taxon>
        <taxon>Australaves</taxon>
        <taxon>Passeriformes</taxon>
        <taxon>Corvoidea</taxon>
        <taxon>Vireonidae</taxon>
        <taxon>Vireoninae</taxon>
        <taxon>Vireo</taxon>
    </lineage>
</organism>
<reference evidence="15 16" key="1">
    <citation type="submission" date="2019-09" db="EMBL/GenBank/DDBJ databases">
        <title>Bird 10,000 Genomes (B10K) Project - Family phase.</title>
        <authorList>
            <person name="Zhang G."/>
        </authorList>
    </citation>
    <scope>NUCLEOTIDE SEQUENCE [LARGE SCALE GENOMIC DNA]</scope>
    <source>
        <strain evidence="15">B10K-DU-001-22</strain>
        <tissue evidence="15">Muscle</tissue>
    </source>
</reference>
<dbReference type="AlphaFoldDB" id="A0A7K5LC48"/>
<feature type="non-terminal residue" evidence="15">
    <location>
        <position position="1"/>
    </location>
</feature>
<dbReference type="InterPro" id="IPR042091">
    <property type="entry name" value="Ska2_N"/>
</dbReference>
<evidence type="ECO:0000256" key="10">
    <source>
        <dbReference type="ARBA" id="ARBA00023212"/>
    </source>
</evidence>
<dbReference type="InterPro" id="IPR026762">
    <property type="entry name" value="Ska2"/>
</dbReference>
<keyword evidence="10" id="KW-0206">Cytoskeleton</keyword>
<evidence type="ECO:0000256" key="7">
    <source>
        <dbReference type="ARBA" id="ARBA00022701"/>
    </source>
</evidence>
<keyword evidence="11" id="KW-0131">Cell cycle</keyword>
<feature type="non-terminal residue" evidence="15">
    <location>
        <position position="89"/>
    </location>
</feature>
<evidence type="ECO:0000256" key="3">
    <source>
        <dbReference type="ARBA" id="ARBA00010684"/>
    </source>
</evidence>
<gene>
    <name evidence="15" type="primary">Ska2</name>
    <name evidence="15" type="ORF">VIRALT_R07799</name>
</gene>
<evidence type="ECO:0000256" key="4">
    <source>
        <dbReference type="ARBA" id="ARBA00022454"/>
    </source>
</evidence>
<comment type="subcellular location">
    <subcellularLocation>
        <location evidence="2">Chromosome</location>
        <location evidence="2">Centromere</location>
        <location evidence="2">Kinetochore</location>
    </subcellularLocation>
    <subcellularLocation>
        <location evidence="1">Cytoplasm</location>
        <location evidence="1">Cytoskeleton</location>
        <location evidence="1">Spindle</location>
    </subcellularLocation>
</comment>
<comment type="similarity">
    <text evidence="3">Belongs to the SKA2 family.</text>
</comment>
<dbReference type="GO" id="GO:0000278">
    <property type="term" value="P:mitotic cell cycle"/>
    <property type="evidence" value="ECO:0007669"/>
    <property type="project" value="TreeGrafter"/>
</dbReference>
<protein>
    <recommendedName>
        <fullName evidence="13">Protein FAM33A</fullName>
    </recommendedName>
</protein>
<evidence type="ECO:0000313" key="15">
    <source>
        <dbReference type="EMBL" id="NWT15344.1"/>
    </source>
</evidence>
<dbReference type="GO" id="GO:0007059">
    <property type="term" value="P:chromosome segregation"/>
    <property type="evidence" value="ECO:0007669"/>
    <property type="project" value="InterPro"/>
</dbReference>
<comment type="caution">
    <text evidence="15">The sequence shown here is derived from an EMBL/GenBank/DDBJ whole genome shotgun (WGS) entry which is preliminary data.</text>
</comment>
<evidence type="ECO:0000256" key="5">
    <source>
        <dbReference type="ARBA" id="ARBA00022490"/>
    </source>
</evidence>
<keyword evidence="9" id="KW-0995">Kinetochore</keyword>
<accession>A0A7K5LC48</accession>
<keyword evidence="4" id="KW-0158">Chromosome</keyword>
<proteinExistence type="inferred from homology"/>
<dbReference type="Gene3D" id="6.10.250.1380">
    <property type="match status" value="1"/>
</dbReference>
<sequence>FQKAEADLDYIQHKLELEIMRSLPHDAPAEENPIALLKEIPVLKSRYKSLCVQMDEISMEQKKSMENIQATLDKTMKTVQTIQQRIGLE</sequence>
<keyword evidence="7" id="KW-0493">Microtubule</keyword>
<evidence type="ECO:0000256" key="2">
    <source>
        <dbReference type="ARBA" id="ARBA00004629"/>
    </source>
</evidence>
<dbReference type="EMBL" id="VZRF01009374">
    <property type="protein sequence ID" value="NWT15344.1"/>
    <property type="molecule type" value="Genomic_DNA"/>
</dbReference>
<evidence type="ECO:0000256" key="8">
    <source>
        <dbReference type="ARBA" id="ARBA00022776"/>
    </source>
</evidence>
<evidence type="ECO:0000256" key="12">
    <source>
        <dbReference type="ARBA" id="ARBA00023328"/>
    </source>
</evidence>
<evidence type="ECO:0000256" key="13">
    <source>
        <dbReference type="ARBA" id="ARBA00029651"/>
    </source>
</evidence>
<dbReference type="GO" id="GO:0051301">
    <property type="term" value="P:cell division"/>
    <property type="evidence" value="ECO:0007669"/>
    <property type="project" value="UniProtKB-KW"/>
</dbReference>
<keyword evidence="8" id="KW-0498">Mitosis</keyword>
<dbReference type="GO" id="GO:0000940">
    <property type="term" value="C:outer kinetochore"/>
    <property type="evidence" value="ECO:0007669"/>
    <property type="project" value="InterPro"/>
</dbReference>
<evidence type="ECO:0000259" key="14">
    <source>
        <dbReference type="Pfam" id="PF16740"/>
    </source>
</evidence>
<keyword evidence="6" id="KW-0132">Cell division</keyword>
<keyword evidence="16" id="KW-1185">Reference proteome</keyword>
<dbReference type="PANTHER" id="PTHR32017:SF3">
    <property type="entry name" value="SPINDLE AND KINETOCHORE-ASSOCIATED PROTEIN 2"/>
    <property type="match status" value="1"/>
</dbReference>
<evidence type="ECO:0000256" key="1">
    <source>
        <dbReference type="ARBA" id="ARBA00004186"/>
    </source>
</evidence>
<dbReference type="Pfam" id="PF16740">
    <property type="entry name" value="SKA2"/>
    <property type="match status" value="1"/>
</dbReference>